<evidence type="ECO:0000256" key="2">
    <source>
        <dbReference type="ARBA" id="ARBA00009262"/>
    </source>
</evidence>
<feature type="region of interest" description="Disordered" evidence="12">
    <location>
        <begin position="204"/>
        <end position="230"/>
    </location>
</feature>
<feature type="compositionally biased region" description="Polar residues" evidence="12">
    <location>
        <begin position="210"/>
        <end position="226"/>
    </location>
</feature>
<accession>A0A2P6NHB7</accession>
<evidence type="ECO:0000259" key="13">
    <source>
        <dbReference type="PROSITE" id="PS52044"/>
    </source>
</evidence>
<proteinExistence type="inferred from homology"/>
<dbReference type="Gene3D" id="1.25.40.20">
    <property type="entry name" value="Ankyrin repeat-containing domain"/>
    <property type="match status" value="1"/>
</dbReference>
<evidence type="ECO:0000256" key="3">
    <source>
        <dbReference type="ARBA" id="ARBA00022490"/>
    </source>
</evidence>
<evidence type="ECO:0000256" key="6">
    <source>
        <dbReference type="ARBA" id="ARBA00022759"/>
    </source>
</evidence>
<dbReference type="PROSITE" id="PS50088">
    <property type="entry name" value="ANK_REPEAT"/>
    <property type="match status" value="1"/>
</dbReference>
<comment type="domain">
    <text evidence="11">The VLRF1 domain mediates binding to the 60S ribosomal subunit.</text>
</comment>
<dbReference type="InterPro" id="IPR041175">
    <property type="entry name" value="VLRF1/Vms1"/>
</dbReference>
<evidence type="ECO:0000313" key="15">
    <source>
        <dbReference type="Proteomes" id="UP000241769"/>
    </source>
</evidence>
<dbReference type="InterPro" id="IPR047139">
    <property type="entry name" value="ANKZ1/VMS1"/>
</dbReference>
<dbReference type="PANTHER" id="PTHR16036">
    <property type="entry name" value="ANKYRIN REPEAT AND ZINC FINGER DOMAIN-CONTAINING PROTEIN 1"/>
    <property type="match status" value="1"/>
</dbReference>
<comment type="caution">
    <text evidence="14">The sequence shown here is derived from an EMBL/GenBank/DDBJ whole genome shotgun (WGS) entry which is preliminary data.</text>
</comment>
<keyword evidence="4 11" id="KW-0540">Nuclease</keyword>
<feature type="region of interest" description="Disordered" evidence="12">
    <location>
        <begin position="472"/>
        <end position="558"/>
    </location>
</feature>
<name>A0A2P6NHB7_9EUKA</name>
<comment type="subcellular location">
    <subcellularLocation>
        <location evidence="1">Cytoplasm</location>
    </subcellularLocation>
</comment>
<dbReference type="GO" id="GO:0016787">
    <property type="term" value="F:hydrolase activity"/>
    <property type="evidence" value="ECO:0007669"/>
    <property type="project" value="UniProtKB-KW"/>
</dbReference>
<dbReference type="Proteomes" id="UP000241769">
    <property type="component" value="Unassembled WGS sequence"/>
</dbReference>
<dbReference type="SMART" id="SM00248">
    <property type="entry name" value="ANK"/>
    <property type="match status" value="2"/>
</dbReference>
<evidence type="ECO:0000256" key="12">
    <source>
        <dbReference type="SAM" id="MobiDB-lite"/>
    </source>
</evidence>
<dbReference type="PROSITE" id="PS50297">
    <property type="entry name" value="ANK_REP_REGION"/>
    <property type="match status" value="1"/>
</dbReference>
<dbReference type="PROSITE" id="PS52044">
    <property type="entry name" value="VLRF1"/>
    <property type="match status" value="1"/>
</dbReference>
<keyword evidence="3 11" id="KW-0963">Cytoplasm</keyword>
<evidence type="ECO:0000256" key="1">
    <source>
        <dbReference type="ARBA" id="ARBA00004496"/>
    </source>
</evidence>
<comment type="similarity">
    <text evidence="2 11">Belongs to the ANKZF1/VMS1 family.</text>
</comment>
<keyword evidence="7 11" id="KW-0378">Hydrolase</keyword>
<dbReference type="STRING" id="1890364.A0A2P6NHB7"/>
<dbReference type="OrthoDB" id="429841at2759"/>
<evidence type="ECO:0000256" key="5">
    <source>
        <dbReference type="ARBA" id="ARBA00022737"/>
    </source>
</evidence>
<protein>
    <submittedName>
        <fullName evidence="14">Ankyrin repeat and zinc finger domain containing protein</fullName>
    </submittedName>
</protein>
<evidence type="ECO:0000256" key="9">
    <source>
        <dbReference type="ARBA" id="ARBA00023054"/>
    </source>
</evidence>
<keyword evidence="9" id="KW-0175">Coiled coil</keyword>
<feature type="compositionally biased region" description="Basic residues" evidence="12">
    <location>
        <begin position="499"/>
        <end position="509"/>
    </location>
</feature>
<feature type="compositionally biased region" description="Basic and acidic residues" evidence="12">
    <location>
        <begin position="488"/>
        <end position="498"/>
    </location>
</feature>
<feature type="repeat" description="ANK" evidence="10">
    <location>
        <begin position="411"/>
        <end position="443"/>
    </location>
</feature>
<organism evidence="14 15">
    <name type="scientific">Planoprotostelium fungivorum</name>
    <dbReference type="NCBI Taxonomy" id="1890364"/>
    <lineage>
        <taxon>Eukaryota</taxon>
        <taxon>Amoebozoa</taxon>
        <taxon>Evosea</taxon>
        <taxon>Variosea</taxon>
        <taxon>Cavosteliida</taxon>
        <taxon>Cavosteliaceae</taxon>
        <taxon>Planoprotostelium</taxon>
    </lineage>
</organism>
<dbReference type="AlphaFoldDB" id="A0A2P6NHB7"/>
<dbReference type="Pfam" id="PF12796">
    <property type="entry name" value="Ank_2"/>
    <property type="match status" value="1"/>
</dbReference>
<keyword evidence="15" id="KW-1185">Reference proteome</keyword>
<dbReference type="GO" id="GO:0036503">
    <property type="term" value="P:ERAD pathway"/>
    <property type="evidence" value="ECO:0007669"/>
    <property type="project" value="TreeGrafter"/>
</dbReference>
<dbReference type="Pfam" id="PF18826">
    <property type="entry name" value="bVLRF1"/>
    <property type="match status" value="1"/>
</dbReference>
<evidence type="ECO:0000256" key="7">
    <source>
        <dbReference type="ARBA" id="ARBA00022801"/>
    </source>
</evidence>
<dbReference type="InParanoid" id="A0A2P6NHB7"/>
<keyword evidence="8 10" id="KW-0040">ANK repeat</keyword>
<dbReference type="InterPro" id="IPR036770">
    <property type="entry name" value="Ankyrin_rpt-contain_sf"/>
</dbReference>
<gene>
    <name evidence="14" type="ORF">PROFUN_09312</name>
</gene>
<dbReference type="GO" id="GO:0005737">
    <property type="term" value="C:cytoplasm"/>
    <property type="evidence" value="ECO:0007669"/>
    <property type="project" value="UniProtKB-SubCell"/>
</dbReference>
<evidence type="ECO:0000256" key="10">
    <source>
        <dbReference type="PROSITE-ProRule" id="PRU00023"/>
    </source>
</evidence>
<evidence type="ECO:0000256" key="11">
    <source>
        <dbReference type="PROSITE-ProRule" id="PRU01389"/>
    </source>
</evidence>
<dbReference type="SUPFAM" id="SSF48403">
    <property type="entry name" value="Ankyrin repeat"/>
    <property type="match status" value="1"/>
</dbReference>
<keyword evidence="6 11" id="KW-0255">Endonuclease</keyword>
<feature type="active site" evidence="11">
    <location>
        <position position="213"/>
    </location>
</feature>
<feature type="domain" description="VLRF1" evidence="13">
    <location>
        <begin position="170"/>
        <end position="300"/>
    </location>
</feature>
<dbReference type="EMBL" id="MDYQ01000084">
    <property type="protein sequence ID" value="PRP83331.1"/>
    <property type="molecule type" value="Genomic_DNA"/>
</dbReference>
<dbReference type="GO" id="GO:0004519">
    <property type="term" value="F:endonuclease activity"/>
    <property type="evidence" value="ECO:0007669"/>
    <property type="project" value="UniProtKB-KW"/>
</dbReference>
<sequence>MEGSIFRIIERKSIFELKDDFYNIQITGVQDGMRQVSLTDEPSTPLEVDHQFSISKNDEVLCQISQFESTEQQRTHFQSTWHLFNLNSQRKGIEPVPESEYEQLRDGEGSSSEEEEEENTRGKNVLHKSPKIVFTAADGQKFSSWKRVLLNGREEEGNTDYVHLFRGLKKKKNWCFFMLSGGHFAAAIFQGQEMKSHRTIHRYTTRRKQGGSQSTKDNQSSHSIKSAGSHIRRQNEVKLKEIGASDLIFVSAPGVQNVKTLYFENGPFAKGDHRVRQIPFTTRRPTLDEIKRIMMLLSSIEFLQTVQLSEEMREETSAPQQYDSEMEELLNRMEETSVPEVEDTEDLYLKAVQERDVEHLKQLYDSGYTPPMRPAEELMTPLYLAIESNQSEMARYAHTKRGINIQIPSRQFWTPIHCASSLGNVDMIRTLLDVGVDLSLLSVDSKNAFNLSNDKATNLYWRLYAGKNPEKYPWSSLGIQPTTEEQEGEKQKREAEKRREKKKASKERKKKEQEAEAVAKEAAEKRAKEEEAKAQEKREWEKLEKQREEKMKNMSEREKRALAAEMRIANQQGTIKRL</sequence>
<reference evidence="14 15" key="1">
    <citation type="journal article" date="2018" name="Genome Biol. Evol.">
        <title>Multiple Roots of Fruiting Body Formation in Amoebozoa.</title>
        <authorList>
            <person name="Hillmann F."/>
            <person name="Forbes G."/>
            <person name="Novohradska S."/>
            <person name="Ferling I."/>
            <person name="Riege K."/>
            <person name="Groth M."/>
            <person name="Westermann M."/>
            <person name="Marz M."/>
            <person name="Spaller T."/>
            <person name="Winckler T."/>
            <person name="Schaap P."/>
            <person name="Glockner G."/>
        </authorList>
    </citation>
    <scope>NUCLEOTIDE SEQUENCE [LARGE SCALE GENOMIC DNA]</scope>
    <source>
        <strain evidence="14 15">Jena</strain>
    </source>
</reference>
<dbReference type="PANTHER" id="PTHR16036:SF2">
    <property type="entry name" value="TRNA ENDONUCLEASE ANKZF1"/>
    <property type="match status" value="1"/>
</dbReference>
<evidence type="ECO:0000313" key="14">
    <source>
        <dbReference type="EMBL" id="PRP83331.1"/>
    </source>
</evidence>
<evidence type="ECO:0000256" key="4">
    <source>
        <dbReference type="ARBA" id="ARBA00022722"/>
    </source>
</evidence>
<dbReference type="InterPro" id="IPR002110">
    <property type="entry name" value="Ankyrin_rpt"/>
</dbReference>
<evidence type="ECO:0000256" key="8">
    <source>
        <dbReference type="ARBA" id="ARBA00023043"/>
    </source>
</evidence>
<feature type="region of interest" description="Disordered" evidence="12">
    <location>
        <begin position="94"/>
        <end position="125"/>
    </location>
</feature>
<feature type="compositionally biased region" description="Basic and acidic residues" evidence="12">
    <location>
        <begin position="510"/>
        <end position="558"/>
    </location>
</feature>
<keyword evidence="5" id="KW-0677">Repeat</keyword>